<feature type="transmembrane region" description="Helical" evidence="5">
    <location>
        <begin position="337"/>
        <end position="360"/>
    </location>
</feature>
<evidence type="ECO:0008006" key="7">
    <source>
        <dbReference type="Google" id="ProtNLM"/>
    </source>
</evidence>
<dbReference type="InterPro" id="IPR036259">
    <property type="entry name" value="MFS_trans_sf"/>
</dbReference>
<feature type="transmembrane region" description="Helical" evidence="5">
    <location>
        <begin position="397"/>
        <end position="424"/>
    </location>
</feature>
<evidence type="ECO:0000256" key="3">
    <source>
        <dbReference type="ARBA" id="ARBA00022989"/>
    </source>
</evidence>
<evidence type="ECO:0000256" key="4">
    <source>
        <dbReference type="ARBA" id="ARBA00023136"/>
    </source>
</evidence>
<dbReference type="InterPro" id="IPR049680">
    <property type="entry name" value="FLVCR1-2_SLC49-like"/>
</dbReference>
<dbReference type="GO" id="GO:0016020">
    <property type="term" value="C:membrane"/>
    <property type="evidence" value="ECO:0007669"/>
    <property type="project" value="UniProtKB-SubCell"/>
</dbReference>
<dbReference type="Gene3D" id="1.20.1250.20">
    <property type="entry name" value="MFS general substrate transporter like domains"/>
    <property type="match status" value="1"/>
</dbReference>
<dbReference type="Pfam" id="PF07690">
    <property type="entry name" value="MFS_1"/>
    <property type="match status" value="1"/>
</dbReference>
<dbReference type="EMBL" id="GDRN01081078">
    <property type="protein sequence ID" value="JAI62082.1"/>
    <property type="molecule type" value="Transcribed_RNA"/>
</dbReference>
<dbReference type="EMBL" id="GDRN01081079">
    <property type="protein sequence ID" value="JAI62081.1"/>
    <property type="molecule type" value="Transcribed_RNA"/>
</dbReference>
<evidence type="ECO:0000256" key="2">
    <source>
        <dbReference type="ARBA" id="ARBA00022692"/>
    </source>
</evidence>
<reference evidence="6" key="1">
    <citation type="submission" date="2015-09" db="EMBL/GenBank/DDBJ databases">
        <title>Scylla olivacea transcriptome.</title>
        <authorList>
            <person name="Ikhwanuddin M."/>
        </authorList>
    </citation>
    <scope>NUCLEOTIDE SEQUENCE</scope>
</reference>
<dbReference type="PANTHER" id="PTHR10924:SF27">
    <property type="entry name" value="SOLUTE CARRIER FAMILY 49 MEMBER 4"/>
    <property type="match status" value="1"/>
</dbReference>
<comment type="subcellular location">
    <subcellularLocation>
        <location evidence="1">Membrane</location>
        <topology evidence="1">Multi-pass membrane protein</topology>
    </subcellularLocation>
</comment>
<evidence type="ECO:0000313" key="6">
    <source>
        <dbReference type="EMBL" id="JAI62081.1"/>
    </source>
</evidence>
<protein>
    <recommendedName>
        <fullName evidence="7">Major facilitator superfamily (MFS) profile domain-containing protein</fullName>
    </recommendedName>
</protein>
<keyword evidence="2 5" id="KW-0812">Transmembrane</keyword>
<dbReference type="GO" id="GO:0022857">
    <property type="term" value="F:transmembrane transporter activity"/>
    <property type="evidence" value="ECO:0007669"/>
    <property type="project" value="InterPro"/>
</dbReference>
<feature type="transmembrane region" description="Helical" evidence="5">
    <location>
        <begin position="103"/>
        <end position="124"/>
    </location>
</feature>
<keyword evidence="4 5" id="KW-0472">Membrane</keyword>
<proteinExistence type="predicted"/>
<dbReference type="SUPFAM" id="SSF103473">
    <property type="entry name" value="MFS general substrate transporter"/>
    <property type="match status" value="1"/>
</dbReference>
<name>A0A0P4W5V7_SCYOL</name>
<dbReference type="AlphaFoldDB" id="A0A0P4W5V7"/>
<feature type="transmembrane region" description="Helical" evidence="5">
    <location>
        <begin position="372"/>
        <end position="391"/>
    </location>
</feature>
<accession>A0A0P4W5V7</accession>
<dbReference type="InterPro" id="IPR011701">
    <property type="entry name" value="MFS"/>
</dbReference>
<organism evidence="6">
    <name type="scientific">Scylla olivacea</name>
    <name type="common">Orange mud crab</name>
    <name type="synonym">Cancer olivacea</name>
    <dbReference type="NCBI Taxonomy" id="85551"/>
    <lineage>
        <taxon>Eukaryota</taxon>
        <taxon>Metazoa</taxon>
        <taxon>Ecdysozoa</taxon>
        <taxon>Arthropoda</taxon>
        <taxon>Crustacea</taxon>
        <taxon>Multicrustacea</taxon>
        <taxon>Malacostraca</taxon>
        <taxon>Eumalacostraca</taxon>
        <taxon>Eucarida</taxon>
        <taxon>Decapoda</taxon>
        <taxon>Pleocyemata</taxon>
        <taxon>Brachyura</taxon>
        <taxon>Eubrachyura</taxon>
        <taxon>Portunoidea</taxon>
        <taxon>Portunidae</taxon>
        <taxon>Portuninae</taxon>
        <taxon>Scylla</taxon>
    </lineage>
</organism>
<sequence length="494" mass="54288">MPVVEEDMEAILPEDHPESQVMLSSVEVKVYKRRWWILFLFAGMGFMQCAVWNTWGPITASVKAAYPKWDDAEIALLSMWGTITMITGLIPMTILLQSKGIRVSLLVTAALLSMGTGIRCFSTQEQAFTVLAHIGAVLNGFAGIIIGAAPSLLSSRWFPHNERTTATGIGCTFNQLGNAGGFFLGPLMVHLPINQSTHHGNSTEADLDPEQIEALRMSIRDYMWISFGICGSLFLGVIAYFPEKPKKPPSLTSFMHEKPAPLAKDLKMLLSNKNIWLLVVPYAITLGINVAWSSVLDINVAPFGIDQNDASWMGVYVTCGGVFMAIIASRFSDILFGYMKLTIISLMVVATAGYTWFLLLMNQCLPFSKVQLFISIIIGASFNYACSPLFFELAVELAFPVSEGVVGAFLTICWNIVAALFLFIMQTPFVKKSVLWMDYLLAIQGLVVVLMMGLVREEYRRTSVDKAPAEDQVVVVGASSASSDHSSDQQIEPA</sequence>
<feature type="transmembrane region" description="Helical" evidence="5">
    <location>
        <begin position="130"/>
        <end position="153"/>
    </location>
</feature>
<dbReference type="PANTHER" id="PTHR10924">
    <property type="entry name" value="MAJOR FACILITATOR SUPERFAMILY PROTEIN-RELATED"/>
    <property type="match status" value="1"/>
</dbReference>
<feature type="transmembrane region" description="Helical" evidence="5">
    <location>
        <begin position="222"/>
        <end position="241"/>
    </location>
</feature>
<feature type="transmembrane region" description="Helical" evidence="5">
    <location>
        <begin position="275"/>
        <end position="298"/>
    </location>
</feature>
<feature type="transmembrane region" description="Helical" evidence="5">
    <location>
        <begin position="310"/>
        <end position="331"/>
    </location>
</feature>
<keyword evidence="3 5" id="KW-1133">Transmembrane helix</keyword>
<feature type="transmembrane region" description="Helical" evidence="5">
    <location>
        <begin position="75"/>
        <end position="96"/>
    </location>
</feature>
<evidence type="ECO:0000256" key="5">
    <source>
        <dbReference type="SAM" id="Phobius"/>
    </source>
</evidence>
<feature type="transmembrane region" description="Helical" evidence="5">
    <location>
        <begin position="35"/>
        <end position="55"/>
    </location>
</feature>
<evidence type="ECO:0000256" key="1">
    <source>
        <dbReference type="ARBA" id="ARBA00004141"/>
    </source>
</evidence>
<feature type="transmembrane region" description="Helical" evidence="5">
    <location>
        <begin position="436"/>
        <end position="455"/>
    </location>
</feature>